<dbReference type="InterPro" id="IPR017930">
    <property type="entry name" value="Myb_dom"/>
</dbReference>
<dbReference type="Gene3D" id="1.10.10.60">
    <property type="entry name" value="Homeodomain-like"/>
    <property type="match status" value="1"/>
</dbReference>
<feature type="region of interest" description="Disordered" evidence="5">
    <location>
        <begin position="207"/>
        <end position="235"/>
    </location>
</feature>
<dbReference type="eggNOG" id="ENOG502QT7M">
    <property type="taxonomic scope" value="Eukaryota"/>
</dbReference>
<accession>A0A0D9X320</accession>
<dbReference type="GO" id="GO:0003700">
    <property type="term" value="F:DNA-binding transcription factor activity"/>
    <property type="evidence" value="ECO:0007669"/>
    <property type="project" value="InterPro"/>
</dbReference>
<feature type="region of interest" description="Disordered" evidence="5">
    <location>
        <begin position="323"/>
        <end position="353"/>
    </location>
</feature>
<evidence type="ECO:0000256" key="1">
    <source>
        <dbReference type="ARBA" id="ARBA00023015"/>
    </source>
</evidence>
<keyword evidence="3" id="KW-0804">Transcription</keyword>
<dbReference type="HOGENOM" id="CLU_053944_3_0_1"/>
<feature type="region of interest" description="Disordered" evidence="5">
    <location>
        <begin position="1"/>
        <end position="33"/>
    </location>
</feature>
<keyword evidence="8" id="KW-1185">Reference proteome</keyword>
<evidence type="ECO:0000313" key="7">
    <source>
        <dbReference type="EnsemblPlants" id="LPERR07G23540.1"/>
    </source>
</evidence>
<sequence>MYHQQQVQSDSQHLSSRSGLPPEKQFQLHGGVDSSSGLVLSTDAKPRLKWTSELHERFVEAVNQLGGPDKATPKSIMRLMGIPGLTLYHLKSHLQKYRLSKNLQSQGNASRAKSVLGCSTIETEKPCEGSGSPASHLDLETQTSSSMHINEALQMQIEVQRRLHEQLEVQRHLQLRIEAQGKYLQSVLQKAQEALGTIGVVESAATNASSKSLQNEHSLHHHHHQQQQQQQQIGDGSVDSCLTACDCEGSSHHSHSQRDQQDILSIGLQQFEPARSEGKDTSRMEQYLLFTDEPSRRRSCSEIRKDGFNSSSIPMQASELDLNIINDGGSSSSRSHSHSHRREKIDLNGSGWN</sequence>
<dbReference type="InterPro" id="IPR006447">
    <property type="entry name" value="Myb_dom_plants"/>
</dbReference>
<evidence type="ECO:0000256" key="4">
    <source>
        <dbReference type="ARBA" id="ARBA00023242"/>
    </source>
</evidence>
<dbReference type="STRING" id="77586.A0A0D9X320"/>
<keyword evidence="1" id="KW-0805">Transcription regulation</keyword>
<dbReference type="PANTHER" id="PTHR31499">
    <property type="entry name" value="MYB FAMILY TRANSCRIPTION FACTOR PHL11"/>
    <property type="match status" value="1"/>
</dbReference>
<organism evidence="7 8">
    <name type="scientific">Leersia perrieri</name>
    <dbReference type="NCBI Taxonomy" id="77586"/>
    <lineage>
        <taxon>Eukaryota</taxon>
        <taxon>Viridiplantae</taxon>
        <taxon>Streptophyta</taxon>
        <taxon>Embryophyta</taxon>
        <taxon>Tracheophyta</taxon>
        <taxon>Spermatophyta</taxon>
        <taxon>Magnoliopsida</taxon>
        <taxon>Liliopsida</taxon>
        <taxon>Poales</taxon>
        <taxon>Poaceae</taxon>
        <taxon>BOP clade</taxon>
        <taxon>Oryzoideae</taxon>
        <taxon>Oryzeae</taxon>
        <taxon>Oryzinae</taxon>
        <taxon>Leersia</taxon>
    </lineage>
</organism>
<dbReference type="Proteomes" id="UP000032180">
    <property type="component" value="Chromosome 7"/>
</dbReference>
<feature type="domain" description="HTH myb-type" evidence="6">
    <location>
        <begin position="42"/>
        <end position="102"/>
    </location>
</feature>
<dbReference type="InterPro" id="IPR025756">
    <property type="entry name" value="Myb_CC_LHEQLE"/>
</dbReference>
<dbReference type="Gramene" id="LPERR07G23540.1">
    <property type="protein sequence ID" value="LPERR07G23540.1"/>
    <property type="gene ID" value="LPERR07G23540"/>
</dbReference>
<keyword evidence="2" id="KW-0238">DNA-binding</keyword>
<evidence type="ECO:0000256" key="5">
    <source>
        <dbReference type="SAM" id="MobiDB-lite"/>
    </source>
</evidence>
<dbReference type="NCBIfam" id="TIGR01557">
    <property type="entry name" value="myb_SHAQKYF"/>
    <property type="match status" value="1"/>
</dbReference>
<dbReference type="FunFam" id="1.10.10.60:FF:000002">
    <property type="entry name" value="Myb family transcription factor"/>
    <property type="match status" value="1"/>
</dbReference>
<feature type="compositionally biased region" description="Polar residues" evidence="5">
    <location>
        <begin position="1"/>
        <end position="18"/>
    </location>
</feature>
<dbReference type="Pfam" id="PF14379">
    <property type="entry name" value="Myb_CC_LHEQLE"/>
    <property type="match status" value="1"/>
</dbReference>
<dbReference type="InterPro" id="IPR046955">
    <property type="entry name" value="PHR1-like"/>
</dbReference>
<dbReference type="AlphaFoldDB" id="A0A0D9X320"/>
<dbReference type="Pfam" id="PF00249">
    <property type="entry name" value="Myb_DNA-binding"/>
    <property type="match status" value="1"/>
</dbReference>
<evidence type="ECO:0000313" key="8">
    <source>
        <dbReference type="Proteomes" id="UP000032180"/>
    </source>
</evidence>
<feature type="compositionally biased region" description="Polar residues" evidence="5">
    <location>
        <begin position="207"/>
        <end position="216"/>
    </location>
</feature>
<evidence type="ECO:0000256" key="3">
    <source>
        <dbReference type="ARBA" id="ARBA00023163"/>
    </source>
</evidence>
<dbReference type="SUPFAM" id="SSF46689">
    <property type="entry name" value="Homeodomain-like"/>
    <property type="match status" value="1"/>
</dbReference>
<dbReference type="GO" id="GO:0003677">
    <property type="term" value="F:DNA binding"/>
    <property type="evidence" value="ECO:0007669"/>
    <property type="project" value="UniProtKB-KW"/>
</dbReference>
<dbReference type="InterPro" id="IPR009057">
    <property type="entry name" value="Homeodomain-like_sf"/>
</dbReference>
<dbReference type="PANTHER" id="PTHR31499:SF31">
    <property type="entry name" value="OS07G0685300 PROTEIN"/>
    <property type="match status" value="1"/>
</dbReference>
<evidence type="ECO:0000259" key="6">
    <source>
        <dbReference type="PROSITE" id="PS51294"/>
    </source>
</evidence>
<evidence type="ECO:0000256" key="2">
    <source>
        <dbReference type="ARBA" id="ARBA00023125"/>
    </source>
</evidence>
<dbReference type="PROSITE" id="PS51294">
    <property type="entry name" value="HTH_MYB"/>
    <property type="match status" value="1"/>
</dbReference>
<proteinExistence type="predicted"/>
<protein>
    <recommendedName>
        <fullName evidence="6">HTH myb-type domain-containing protein</fullName>
    </recommendedName>
</protein>
<dbReference type="EnsemblPlants" id="LPERR07G23540.1">
    <property type="protein sequence ID" value="LPERR07G23540.1"/>
    <property type="gene ID" value="LPERR07G23540"/>
</dbReference>
<keyword evidence="4" id="KW-0539">Nucleus</keyword>
<name>A0A0D9X320_9ORYZ</name>
<reference evidence="8" key="2">
    <citation type="submission" date="2013-12" db="EMBL/GenBank/DDBJ databases">
        <authorList>
            <person name="Yu Y."/>
            <person name="Lee S."/>
            <person name="de Baynast K."/>
            <person name="Wissotski M."/>
            <person name="Liu L."/>
            <person name="Talag J."/>
            <person name="Goicoechea J."/>
            <person name="Angelova A."/>
            <person name="Jetty R."/>
            <person name="Kudrna D."/>
            <person name="Golser W."/>
            <person name="Rivera L."/>
            <person name="Zhang J."/>
            <person name="Wing R."/>
        </authorList>
    </citation>
    <scope>NUCLEOTIDE SEQUENCE</scope>
</reference>
<reference evidence="7" key="3">
    <citation type="submission" date="2015-04" db="UniProtKB">
        <authorList>
            <consortium name="EnsemblPlants"/>
        </authorList>
    </citation>
    <scope>IDENTIFICATION</scope>
</reference>
<reference evidence="7 8" key="1">
    <citation type="submission" date="2012-08" db="EMBL/GenBank/DDBJ databases">
        <title>Oryza genome evolution.</title>
        <authorList>
            <person name="Wing R.A."/>
        </authorList>
    </citation>
    <scope>NUCLEOTIDE SEQUENCE</scope>
</reference>
<dbReference type="InterPro" id="IPR001005">
    <property type="entry name" value="SANT/Myb"/>
</dbReference>